<dbReference type="Proteomes" id="UP000509241">
    <property type="component" value="Chromosome"/>
</dbReference>
<sequence length="106" mass="12411">MNIVRTVLDHLDQAGTDIAIVSIDDIHAEYETVFDFISECQRRTPDTTFDTEFVRPTDRDNNNGEKIILMANPRRITEHDVLDTRIYIVDPRINLKRSLFKYQVNT</sequence>
<evidence type="ECO:0000313" key="1">
    <source>
        <dbReference type="EMBL" id="QLG50649.1"/>
    </source>
</evidence>
<dbReference type="KEGG" id="haly:HYG82_18320"/>
<name>A0A7D5GUD3_9EURY</name>
<evidence type="ECO:0000313" key="2">
    <source>
        <dbReference type="Proteomes" id="UP000509241"/>
    </source>
</evidence>
<proteinExistence type="predicted"/>
<dbReference type="RefSeq" id="WP_179263356.1">
    <property type="nucleotide sequence ID" value="NZ_CP058601.1"/>
</dbReference>
<reference evidence="1 2" key="1">
    <citation type="submission" date="2020-07" db="EMBL/GenBank/DDBJ databases">
        <authorList>
            <person name="Cui H."/>
        </authorList>
    </citation>
    <scope>NUCLEOTIDE SEQUENCE [LARGE SCALE GENOMIC DNA]</scope>
    <source>
        <strain evidence="1 2">YPL8</strain>
    </source>
</reference>
<protein>
    <submittedName>
        <fullName evidence="1">Uncharacterized protein</fullName>
    </submittedName>
</protein>
<keyword evidence="2" id="KW-1185">Reference proteome</keyword>
<accession>A0A7D5GUD3</accession>
<dbReference type="GeneID" id="56035289"/>
<gene>
    <name evidence="1" type="ORF">HYG82_18320</name>
</gene>
<organism evidence="1 2">
    <name type="scientific">Natrinema halophilum</name>
    <dbReference type="NCBI Taxonomy" id="1699371"/>
    <lineage>
        <taxon>Archaea</taxon>
        <taxon>Methanobacteriati</taxon>
        <taxon>Methanobacteriota</taxon>
        <taxon>Stenosarchaea group</taxon>
        <taxon>Halobacteria</taxon>
        <taxon>Halobacteriales</taxon>
        <taxon>Natrialbaceae</taxon>
        <taxon>Natrinema</taxon>
    </lineage>
</organism>
<dbReference type="OrthoDB" id="350280at2157"/>
<dbReference type="EMBL" id="CP058601">
    <property type="protein sequence ID" value="QLG50649.1"/>
    <property type="molecule type" value="Genomic_DNA"/>
</dbReference>
<dbReference type="AlphaFoldDB" id="A0A7D5GUD3"/>